<keyword evidence="5" id="KW-1185">Reference proteome</keyword>
<proteinExistence type="predicted"/>
<gene>
    <name evidence="4" type="ORF">BWI75_12720</name>
</gene>
<evidence type="ECO:0000313" key="4">
    <source>
        <dbReference type="EMBL" id="MUL37178.1"/>
    </source>
</evidence>
<dbReference type="AlphaFoldDB" id="A0A6N8FVN1"/>
<dbReference type="InterPro" id="IPR009057">
    <property type="entry name" value="Homeodomain-like_sf"/>
</dbReference>
<dbReference type="EMBL" id="NAPY01000018">
    <property type="protein sequence ID" value="MUL37178.1"/>
    <property type="molecule type" value="Genomic_DNA"/>
</dbReference>
<feature type="DNA-binding region" description="H-T-H motif" evidence="2">
    <location>
        <begin position="36"/>
        <end position="55"/>
    </location>
</feature>
<accession>A0A6N8FVN1</accession>
<evidence type="ECO:0000313" key="5">
    <source>
        <dbReference type="Proteomes" id="UP000441797"/>
    </source>
</evidence>
<protein>
    <submittedName>
        <fullName evidence="4">TetR family transcriptional regulator</fullName>
    </submittedName>
</protein>
<name>A0A6N8FVN1_9CHRO</name>
<dbReference type="Proteomes" id="UP000441797">
    <property type="component" value="Unassembled WGS sequence"/>
</dbReference>
<sequence length="190" mass="22175">MSIRWRMEKTPQKLRRQDWLTLGLNVLAKNGIEAMRVERLAELMNVTKGSFYWHFKNREDLLMAMLQEWEVRETDNIIKQVEAAGGNASTKLFNLFQIASQDDGRLEKAIRNWAANDTRSAAAIARIDLRRINYMQTLFLQMSFPTVEAKARARLAYYSWIGEFIVGVLPTQAERLEEAKLYHTILVRHD</sequence>
<reference evidence="4 5" key="1">
    <citation type="journal article" date="2019" name="Front. Microbiol.">
        <title>Genomic Features for Desiccation Tolerance and Sugar Biosynthesis in the Extremophile Gloeocapsopsis sp. UTEX B3054.</title>
        <authorList>
            <person name="Urrejola C."/>
            <person name="Alcorta J."/>
            <person name="Salas L."/>
            <person name="Vasquez M."/>
            <person name="Polz M.F."/>
            <person name="Vicuna R."/>
            <person name="Diez B."/>
        </authorList>
    </citation>
    <scope>NUCLEOTIDE SEQUENCE [LARGE SCALE GENOMIC DNA]</scope>
    <source>
        <strain evidence="4 5">1H9</strain>
    </source>
</reference>
<evidence type="ECO:0000259" key="3">
    <source>
        <dbReference type="PROSITE" id="PS50977"/>
    </source>
</evidence>
<organism evidence="4 5">
    <name type="scientific">Gloeocapsopsis dulcis AAB1 = 1H9</name>
    <dbReference type="NCBI Taxonomy" id="1433147"/>
    <lineage>
        <taxon>Bacteria</taxon>
        <taxon>Bacillati</taxon>
        <taxon>Cyanobacteriota</taxon>
        <taxon>Cyanophyceae</taxon>
        <taxon>Oscillatoriophycideae</taxon>
        <taxon>Chroococcales</taxon>
        <taxon>Chroococcaceae</taxon>
        <taxon>Gloeocapsopsis</taxon>
        <taxon>Gloeocapsopsis dulcis</taxon>
    </lineage>
</organism>
<dbReference type="SUPFAM" id="SSF46689">
    <property type="entry name" value="Homeodomain-like"/>
    <property type="match status" value="1"/>
</dbReference>
<dbReference type="OrthoDB" id="9812484at2"/>
<comment type="caution">
    <text evidence="4">The sequence shown here is derived from an EMBL/GenBank/DDBJ whole genome shotgun (WGS) entry which is preliminary data.</text>
</comment>
<evidence type="ECO:0000256" key="1">
    <source>
        <dbReference type="ARBA" id="ARBA00023125"/>
    </source>
</evidence>
<dbReference type="Pfam" id="PF00440">
    <property type="entry name" value="TetR_N"/>
    <property type="match status" value="1"/>
</dbReference>
<dbReference type="InterPro" id="IPR001647">
    <property type="entry name" value="HTH_TetR"/>
</dbReference>
<dbReference type="Gene3D" id="1.10.357.10">
    <property type="entry name" value="Tetracycline Repressor, domain 2"/>
    <property type="match status" value="1"/>
</dbReference>
<evidence type="ECO:0000256" key="2">
    <source>
        <dbReference type="PROSITE-ProRule" id="PRU00335"/>
    </source>
</evidence>
<dbReference type="PROSITE" id="PS50977">
    <property type="entry name" value="HTH_TETR_2"/>
    <property type="match status" value="1"/>
</dbReference>
<feature type="domain" description="HTH tetR-type" evidence="3">
    <location>
        <begin position="13"/>
        <end position="73"/>
    </location>
</feature>
<dbReference type="GO" id="GO:0003677">
    <property type="term" value="F:DNA binding"/>
    <property type="evidence" value="ECO:0007669"/>
    <property type="project" value="UniProtKB-UniRule"/>
</dbReference>
<keyword evidence="1 2" id="KW-0238">DNA-binding</keyword>